<gene>
    <name evidence="2" type="primary">CSON014409</name>
</gene>
<protein>
    <submittedName>
        <fullName evidence="2">CSON014409 protein</fullName>
    </submittedName>
</protein>
<name>A0A336LHG7_CULSO</name>
<proteinExistence type="predicted"/>
<organism evidence="2">
    <name type="scientific">Culicoides sonorensis</name>
    <name type="common">Biting midge</name>
    <dbReference type="NCBI Taxonomy" id="179676"/>
    <lineage>
        <taxon>Eukaryota</taxon>
        <taxon>Metazoa</taxon>
        <taxon>Ecdysozoa</taxon>
        <taxon>Arthropoda</taxon>
        <taxon>Hexapoda</taxon>
        <taxon>Insecta</taxon>
        <taxon>Pterygota</taxon>
        <taxon>Neoptera</taxon>
        <taxon>Endopterygota</taxon>
        <taxon>Diptera</taxon>
        <taxon>Nematocera</taxon>
        <taxon>Chironomoidea</taxon>
        <taxon>Ceratopogonidae</taxon>
        <taxon>Ceratopogoninae</taxon>
        <taxon>Culicoides</taxon>
        <taxon>Monoculicoides</taxon>
    </lineage>
</organism>
<keyword evidence="1" id="KW-1133">Transmembrane helix</keyword>
<feature type="transmembrane region" description="Helical" evidence="1">
    <location>
        <begin position="20"/>
        <end position="46"/>
    </location>
</feature>
<evidence type="ECO:0000313" key="2">
    <source>
        <dbReference type="EMBL" id="SSX17464.1"/>
    </source>
</evidence>
<dbReference type="VEuPathDB" id="VectorBase:CSON014409"/>
<keyword evidence="1" id="KW-0812">Transmembrane</keyword>
<accession>A0A336LHG7</accession>
<evidence type="ECO:0000256" key="1">
    <source>
        <dbReference type="SAM" id="Phobius"/>
    </source>
</evidence>
<dbReference type="AlphaFoldDB" id="A0A336LHG7"/>
<keyword evidence="1" id="KW-0472">Membrane</keyword>
<dbReference type="EMBL" id="UFQT01000007">
    <property type="protein sequence ID" value="SSX17464.1"/>
    <property type="molecule type" value="Genomic_DNA"/>
</dbReference>
<reference evidence="2" key="1">
    <citation type="submission" date="2018-07" db="EMBL/GenBank/DDBJ databases">
        <authorList>
            <person name="Quirk P.G."/>
            <person name="Krulwich T.A."/>
        </authorList>
    </citation>
    <scope>NUCLEOTIDE SEQUENCE</scope>
</reference>
<sequence>MDYPEQNKALAEPNKEDMIFYLLLSLLVLAIIALLLGCICFCNWWCKHRRGGHNTGWQNQTLTIFTSKTKNKYFVKHRESKKHDFNVK</sequence>